<dbReference type="AlphaFoldDB" id="A0A512J054"/>
<keyword evidence="1" id="KW-1133">Transmembrane helix</keyword>
<dbReference type="Proteomes" id="UP000321960">
    <property type="component" value="Unassembled WGS sequence"/>
</dbReference>
<evidence type="ECO:0000313" key="5">
    <source>
        <dbReference type="Proteomes" id="UP001156856"/>
    </source>
</evidence>
<gene>
    <name evidence="3" type="ORF">GCM10007888_25480</name>
    <name evidence="2" type="ORF">MOX02_13650</name>
</gene>
<dbReference type="Proteomes" id="UP001156856">
    <property type="component" value="Unassembled WGS sequence"/>
</dbReference>
<reference evidence="3" key="4">
    <citation type="submission" date="2023-01" db="EMBL/GenBank/DDBJ databases">
        <title>Draft genome sequence of Methylobacterium oxalidis strain NBRC 107715.</title>
        <authorList>
            <person name="Sun Q."/>
            <person name="Mori K."/>
        </authorList>
    </citation>
    <scope>NUCLEOTIDE SEQUENCE</scope>
    <source>
        <strain evidence="3">NBRC 107715</strain>
    </source>
</reference>
<evidence type="ECO:0000313" key="2">
    <source>
        <dbReference type="EMBL" id="GEP03327.1"/>
    </source>
</evidence>
<keyword evidence="1" id="KW-0812">Transmembrane</keyword>
<evidence type="ECO:0000313" key="4">
    <source>
        <dbReference type="Proteomes" id="UP000321960"/>
    </source>
</evidence>
<dbReference type="EMBL" id="BJZU01000020">
    <property type="protein sequence ID" value="GEP03327.1"/>
    <property type="molecule type" value="Genomic_DNA"/>
</dbReference>
<evidence type="ECO:0000313" key="3">
    <source>
        <dbReference type="EMBL" id="GLS64167.1"/>
    </source>
</evidence>
<feature type="transmembrane region" description="Helical" evidence="1">
    <location>
        <begin position="15"/>
        <end position="35"/>
    </location>
</feature>
<organism evidence="2 4">
    <name type="scientific">Methylobacterium oxalidis</name>
    <dbReference type="NCBI Taxonomy" id="944322"/>
    <lineage>
        <taxon>Bacteria</taxon>
        <taxon>Pseudomonadati</taxon>
        <taxon>Pseudomonadota</taxon>
        <taxon>Alphaproteobacteria</taxon>
        <taxon>Hyphomicrobiales</taxon>
        <taxon>Methylobacteriaceae</taxon>
        <taxon>Methylobacterium</taxon>
    </lineage>
</organism>
<protein>
    <submittedName>
        <fullName evidence="2">Uncharacterized protein</fullName>
    </submittedName>
</protein>
<reference evidence="2 4" key="3">
    <citation type="submission" date="2019-07" db="EMBL/GenBank/DDBJ databases">
        <title>Whole genome shotgun sequence of Methylobacterium oxalidis NBRC 107715.</title>
        <authorList>
            <person name="Hosoyama A."/>
            <person name="Uohara A."/>
            <person name="Ohji S."/>
            <person name="Ichikawa N."/>
        </authorList>
    </citation>
    <scope>NUCLEOTIDE SEQUENCE [LARGE SCALE GENOMIC DNA]</scope>
    <source>
        <strain evidence="2 4">NBRC 107715</strain>
    </source>
</reference>
<accession>A0A512J054</accession>
<reference evidence="3" key="1">
    <citation type="journal article" date="2014" name="Int. J. Syst. Evol. Microbiol.">
        <title>Complete genome of a new Firmicutes species belonging to the dominant human colonic microbiota ('Ruminococcus bicirculans') reveals two chromosomes and a selective capacity to utilize plant glucans.</title>
        <authorList>
            <consortium name="NISC Comparative Sequencing Program"/>
            <person name="Wegmann U."/>
            <person name="Louis P."/>
            <person name="Goesmann A."/>
            <person name="Henrissat B."/>
            <person name="Duncan S.H."/>
            <person name="Flint H.J."/>
        </authorList>
    </citation>
    <scope>NUCLEOTIDE SEQUENCE</scope>
    <source>
        <strain evidence="3">NBRC 107715</strain>
    </source>
</reference>
<name>A0A512J054_9HYPH</name>
<proteinExistence type="predicted"/>
<keyword evidence="5" id="KW-1185">Reference proteome</keyword>
<comment type="caution">
    <text evidence="2">The sequence shown here is derived from an EMBL/GenBank/DDBJ whole genome shotgun (WGS) entry which is preliminary data.</text>
</comment>
<dbReference type="EMBL" id="BSPK01000034">
    <property type="protein sequence ID" value="GLS64167.1"/>
    <property type="molecule type" value="Genomic_DNA"/>
</dbReference>
<keyword evidence="1" id="KW-0472">Membrane</keyword>
<reference evidence="5" key="2">
    <citation type="journal article" date="2019" name="Int. J. Syst. Evol. Microbiol.">
        <title>The Global Catalogue of Microorganisms (GCM) 10K type strain sequencing project: providing services to taxonomists for standard genome sequencing and annotation.</title>
        <authorList>
            <consortium name="The Broad Institute Genomics Platform"/>
            <consortium name="The Broad Institute Genome Sequencing Center for Infectious Disease"/>
            <person name="Wu L."/>
            <person name="Ma J."/>
        </authorList>
    </citation>
    <scope>NUCLEOTIDE SEQUENCE [LARGE SCALE GENOMIC DNA]</scope>
    <source>
        <strain evidence="5">NBRC 107715</strain>
    </source>
</reference>
<sequence length="52" mass="5545">MSLRFSCNTQGSSQMLWIALAALGGATLMGIAAVYTKQTLIDDARSGTRGYF</sequence>
<evidence type="ECO:0000256" key="1">
    <source>
        <dbReference type="SAM" id="Phobius"/>
    </source>
</evidence>